<keyword evidence="9" id="KW-1185">Reference proteome</keyword>
<dbReference type="Gene3D" id="3.20.20.30">
    <property type="entry name" value="Luciferase-like domain"/>
    <property type="match status" value="1"/>
</dbReference>
<dbReference type="PANTHER" id="PTHR30011">
    <property type="entry name" value="ALKANESULFONATE MONOOXYGENASE-RELATED"/>
    <property type="match status" value="1"/>
</dbReference>
<evidence type="ECO:0000256" key="2">
    <source>
        <dbReference type="ARBA" id="ARBA00022643"/>
    </source>
</evidence>
<dbReference type="PANTHER" id="PTHR30011:SF16">
    <property type="entry name" value="C2H2 FINGER DOMAIN TRANSCRIPTION FACTOR (EUROFUNG)-RELATED"/>
    <property type="match status" value="1"/>
</dbReference>
<evidence type="ECO:0000256" key="4">
    <source>
        <dbReference type="ARBA" id="ARBA00023033"/>
    </source>
</evidence>
<feature type="binding site" evidence="6">
    <location>
        <position position="144"/>
    </location>
    <ligand>
        <name>FMN</name>
        <dbReference type="ChEBI" id="CHEBI:58210"/>
    </ligand>
</feature>
<keyword evidence="4" id="KW-0503">Monooxygenase</keyword>
<evidence type="ECO:0000256" key="5">
    <source>
        <dbReference type="ARBA" id="ARBA00033748"/>
    </source>
</evidence>
<evidence type="ECO:0000313" key="8">
    <source>
        <dbReference type="EMBL" id="MCU5779471.1"/>
    </source>
</evidence>
<dbReference type="Pfam" id="PF00296">
    <property type="entry name" value="Bac_luciferase"/>
    <property type="match status" value="1"/>
</dbReference>
<dbReference type="InterPro" id="IPR036661">
    <property type="entry name" value="Luciferase-like_sf"/>
</dbReference>
<proteinExistence type="inferred from homology"/>
<dbReference type="SUPFAM" id="SSF51679">
    <property type="entry name" value="Bacterial luciferase-like"/>
    <property type="match status" value="1"/>
</dbReference>
<dbReference type="CDD" id="cd01095">
    <property type="entry name" value="Nitrilotriacetate_monoxgenase"/>
    <property type="match status" value="1"/>
</dbReference>
<sequence>MSAPVRQMHLGLFVHAAGHHSAGWRLPDAEFGSLNFPLIRKLTLMAEQACFDMVFFGDKMSTSPQDHPSIIVRFEPTALLGALSSCTSHIGLAATASTTYSEPYQIARQFASLDHLSQGRVGWNVVTSAYDIAHNFTRSSHPPHAERYQTAGEFIEVVRGLWDSWEDDALIGDKVSGQFMDGSKLHTLNHQGDNYQIAGPLNITRGPQGHPVLIQAGSSDAGIALAARIGEVIFTAQQTLEGSREFTQRVKSLAQQQGRPAEHCLVMPGVMPVLGETDEEAWQLLETLQKFSNQQEAFKLLSERLGHDISAYPLDEPLPALPENEQMKSRARLLLDLSHKQGRTLRDLLNLVSAARGHWLLVGSAETVASELIAWFEAGAADGFNIMPPWFPGGLEQFISQVLPLLRARGYFRHHYVADTLRGHLGLPVPANRYSGEQQDAPYPQ</sequence>
<feature type="binding site" evidence="6">
    <location>
        <position position="148"/>
    </location>
    <ligand>
        <name>FMN</name>
        <dbReference type="ChEBI" id="CHEBI:58210"/>
    </ligand>
</feature>
<dbReference type="GO" id="GO:0004497">
    <property type="term" value="F:monooxygenase activity"/>
    <property type="evidence" value="ECO:0007669"/>
    <property type="project" value="UniProtKB-KW"/>
</dbReference>
<gene>
    <name evidence="8" type="ORF">N5923_18470</name>
</gene>
<feature type="binding site" evidence="6">
    <location>
        <position position="95"/>
    </location>
    <ligand>
        <name>FMN</name>
        <dbReference type="ChEBI" id="CHEBI:58210"/>
    </ligand>
</feature>
<organism evidence="8 9">
    <name type="scientific">Winslowiella arboricola</name>
    <dbReference type="NCBI Taxonomy" id="2978220"/>
    <lineage>
        <taxon>Bacteria</taxon>
        <taxon>Pseudomonadati</taxon>
        <taxon>Pseudomonadota</taxon>
        <taxon>Gammaproteobacteria</taxon>
        <taxon>Enterobacterales</taxon>
        <taxon>Erwiniaceae</taxon>
        <taxon>Winslowiella</taxon>
    </lineage>
</organism>
<dbReference type="Proteomes" id="UP001064262">
    <property type="component" value="Unassembled WGS sequence"/>
</dbReference>
<evidence type="ECO:0000256" key="6">
    <source>
        <dbReference type="PIRSR" id="PIRSR000337-1"/>
    </source>
</evidence>
<feature type="binding site" evidence="6">
    <location>
        <position position="218"/>
    </location>
    <ligand>
        <name>FMN</name>
        <dbReference type="ChEBI" id="CHEBI:58210"/>
    </ligand>
</feature>
<evidence type="ECO:0000256" key="1">
    <source>
        <dbReference type="ARBA" id="ARBA00022630"/>
    </source>
</evidence>
<dbReference type="NCBIfam" id="TIGR03860">
    <property type="entry name" value="FMN_nitrolo"/>
    <property type="match status" value="1"/>
</dbReference>
<feature type="domain" description="Luciferase-like" evidence="7">
    <location>
        <begin position="35"/>
        <end position="380"/>
    </location>
</feature>
<keyword evidence="3" id="KW-0560">Oxidoreductase</keyword>
<feature type="binding site" evidence="6">
    <location>
        <position position="58"/>
    </location>
    <ligand>
        <name>FMN</name>
        <dbReference type="ChEBI" id="CHEBI:58210"/>
    </ligand>
</feature>
<evidence type="ECO:0000259" key="7">
    <source>
        <dbReference type="Pfam" id="PF00296"/>
    </source>
</evidence>
<name>A0A9J6PZP2_9GAMM</name>
<comment type="similarity">
    <text evidence="5">Belongs to the NtaA/SnaA/DszA monooxygenase family.</text>
</comment>
<reference evidence="8" key="1">
    <citation type="submission" date="2022-09" db="EMBL/GenBank/DDBJ databases">
        <title>Winslowiella arboricola sp. nov., isolated from bleeding cankers on broadleaf hosts.</title>
        <authorList>
            <person name="Brady C."/>
            <person name="Kaur S."/>
            <person name="Crampton B."/>
            <person name="Maddock D."/>
            <person name="Arnold D."/>
            <person name="Denman S."/>
        </authorList>
    </citation>
    <scope>NUCLEOTIDE SEQUENCE</scope>
    <source>
        <strain evidence="8">BAC 15a-03b</strain>
    </source>
</reference>
<dbReference type="InterPro" id="IPR011251">
    <property type="entry name" value="Luciferase-like_dom"/>
</dbReference>
<dbReference type="InterPro" id="IPR051260">
    <property type="entry name" value="Diverse_substr_monoxygenases"/>
</dbReference>
<evidence type="ECO:0000256" key="3">
    <source>
        <dbReference type="ARBA" id="ARBA00023002"/>
    </source>
</evidence>
<comment type="caution">
    <text evidence="8">The sequence shown here is derived from an EMBL/GenBank/DDBJ whole genome shotgun (WGS) entry which is preliminary data.</text>
</comment>
<evidence type="ECO:0000313" key="9">
    <source>
        <dbReference type="Proteomes" id="UP001064262"/>
    </source>
</evidence>
<dbReference type="InterPro" id="IPR016215">
    <property type="entry name" value="NTA_MOA"/>
</dbReference>
<protein>
    <submittedName>
        <fullName evidence="8">LLM class flavin-dependent oxidoreductase</fullName>
    </submittedName>
</protein>
<dbReference type="PIRSF" id="PIRSF000337">
    <property type="entry name" value="NTA_MOA"/>
    <property type="match status" value="1"/>
</dbReference>
<dbReference type="EMBL" id="JAODIM010000043">
    <property type="protein sequence ID" value="MCU5779471.1"/>
    <property type="molecule type" value="Genomic_DNA"/>
</dbReference>
<keyword evidence="2 6" id="KW-0288">FMN</keyword>
<dbReference type="GO" id="GO:0016705">
    <property type="term" value="F:oxidoreductase activity, acting on paired donors, with incorporation or reduction of molecular oxygen"/>
    <property type="evidence" value="ECO:0007669"/>
    <property type="project" value="InterPro"/>
</dbReference>
<accession>A0A9J6PZP2</accession>
<keyword evidence="1 6" id="KW-0285">Flavoprotein</keyword>
<dbReference type="AlphaFoldDB" id="A0A9J6PZP2"/>
<feature type="binding site" evidence="6">
    <location>
        <position position="219"/>
    </location>
    <ligand>
        <name>FMN</name>
        <dbReference type="ChEBI" id="CHEBI:58210"/>
    </ligand>
</feature>
<dbReference type="RefSeq" id="WP_267144909.1">
    <property type="nucleotide sequence ID" value="NZ_JAODIL010000082.1"/>
</dbReference>